<dbReference type="InterPro" id="IPR037401">
    <property type="entry name" value="SnoaL-like"/>
</dbReference>
<reference evidence="3 4" key="1">
    <citation type="submission" date="2020-08" db="EMBL/GenBank/DDBJ databases">
        <title>Genomic Encyclopedia of Type Strains, Phase IV (KMG-IV): sequencing the most valuable type-strain genomes for metagenomic binning, comparative biology and taxonomic classification.</title>
        <authorList>
            <person name="Goeker M."/>
        </authorList>
    </citation>
    <scope>NUCLEOTIDE SEQUENCE [LARGE SCALE GENOMIC DNA]</scope>
    <source>
        <strain evidence="3 4">DSM 27471</strain>
    </source>
</reference>
<dbReference type="InterPro" id="IPR032710">
    <property type="entry name" value="NTF2-like_dom_sf"/>
</dbReference>
<dbReference type="Pfam" id="PF12680">
    <property type="entry name" value="SnoaL_2"/>
    <property type="match status" value="1"/>
</dbReference>
<accession>A0A7W5H1L5</accession>
<keyword evidence="1" id="KW-0732">Signal</keyword>
<proteinExistence type="predicted"/>
<evidence type="ECO:0000313" key="3">
    <source>
        <dbReference type="EMBL" id="MBB3186815.1"/>
    </source>
</evidence>
<evidence type="ECO:0000256" key="1">
    <source>
        <dbReference type="SAM" id="SignalP"/>
    </source>
</evidence>
<gene>
    <name evidence="3" type="ORF">FHX64_000978</name>
</gene>
<dbReference type="EMBL" id="JACHYB010000001">
    <property type="protein sequence ID" value="MBB3186815.1"/>
    <property type="molecule type" value="Genomic_DNA"/>
</dbReference>
<evidence type="ECO:0000313" key="4">
    <source>
        <dbReference type="Proteomes" id="UP000544222"/>
    </source>
</evidence>
<evidence type="ECO:0000259" key="2">
    <source>
        <dbReference type="Pfam" id="PF12680"/>
    </source>
</evidence>
<dbReference type="AlphaFoldDB" id="A0A7W5H1L5"/>
<dbReference type="RefSeq" id="WP_246392302.1">
    <property type="nucleotide sequence ID" value="NZ_JACHYB010000001.1"/>
</dbReference>
<dbReference type="GO" id="GO:0016853">
    <property type="term" value="F:isomerase activity"/>
    <property type="evidence" value="ECO:0007669"/>
    <property type="project" value="UniProtKB-KW"/>
</dbReference>
<dbReference type="Proteomes" id="UP000544222">
    <property type="component" value="Unassembled WGS sequence"/>
</dbReference>
<organism evidence="3 4">
    <name type="scientific">Microbacter margulisiae</name>
    <dbReference type="NCBI Taxonomy" id="1350067"/>
    <lineage>
        <taxon>Bacteria</taxon>
        <taxon>Pseudomonadati</taxon>
        <taxon>Bacteroidota</taxon>
        <taxon>Bacteroidia</taxon>
        <taxon>Bacteroidales</taxon>
        <taxon>Porphyromonadaceae</taxon>
        <taxon>Microbacter</taxon>
    </lineage>
</organism>
<sequence>MKTLLFMLTLMVMAPVCAQENNTIAKKIIGMEKAALERWNQGDPSGFLELSDTDVVYFDPMTPQRLDGLDKLTALYEAIRGKVHASRYEMGNPCVQAVDSMAVLTYNLVSYAGLTPHKWNCTEVYRLDDDNQWRIIQTHWSFTQPRLQK</sequence>
<name>A0A7W5H1L5_9PORP</name>
<dbReference type="Gene3D" id="3.10.450.50">
    <property type="match status" value="1"/>
</dbReference>
<feature type="domain" description="SnoaL-like" evidence="2">
    <location>
        <begin position="35"/>
        <end position="130"/>
    </location>
</feature>
<dbReference type="SUPFAM" id="SSF54427">
    <property type="entry name" value="NTF2-like"/>
    <property type="match status" value="1"/>
</dbReference>
<protein>
    <submittedName>
        <fullName evidence="3">Ketosteroid isomerase-like protein</fullName>
    </submittedName>
</protein>
<feature type="signal peptide" evidence="1">
    <location>
        <begin position="1"/>
        <end position="18"/>
    </location>
</feature>
<feature type="chain" id="PRO_5030661578" evidence="1">
    <location>
        <begin position="19"/>
        <end position="149"/>
    </location>
</feature>
<comment type="caution">
    <text evidence="3">The sequence shown here is derived from an EMBL/GenBank/DDBJ whole genome shotgun (WGS) entry which is preliminary data.</text>
</comment>
<keyword evidence="3" id="KW-0413">Isomerase</keyword>
<keyword evidence="4" id="KW-1185">Reference proteome</keyword>